<evidence type="ECO:0000256" key="2">
    <source>
        <dbReference type="SAM" id="MobiDB-lite"/>
    </source>
</evidence>
<feature type="compositionally biased region" description="Acidic residues" evidence="2">
    <location>
        <begin position="452"/>
        <end position="464"/>
    </location>
</feature>
<dbReference type="InterPro" id="IPR019734">
    <property type="entry name" value="TPR_rpt"/>
</dbReference>
<feature type="compositionally biased region" description="Basic and acidic residues" evidence="2">
    <location>
        <begin position="356"/>
        <end position="368"/>
    </location>
</feature>
<evidence type="ECO:0000313" key="4">
    <source>
        <dbReference type="EMBL" id="KAG2206938.1"/>
    </source>
</evidence>
<feature type="compositionally biased region" description="Polar residues" evidence="2">
    <location>
        <begin position="232"/>
        <end position="245"/>
    </location>
</feature>
<gene>
    <name evidence="4" type="ORF">INT46_005458</name>
</gene>
<evidence type="ECO:0000256" key="1">
    <source>
        <dbReference type="ARBA" id="ARBA00022803"/>
    </source>
</evidence>
<feature type="compositionally biased region" description="Low complexity" evidence="2">
    <location>
        <begin position="338"/>
        <end position="352"/>
    </location>
</feature>
<dbReference type="PANTHER" id="PTHR46423">
    <property type="entry name" value="RNA POLYMERASE II-ASSOCIATED PROTEIN 3"/>
    <property type="match status" value="1"/>
</dbReference>
<dbReference type="FunFam" id="1.10.287.110:FF:000002">
    <property type="entry name" value="putative tyrosine-protein phosphatase auxilin isoform X2"/>
    <property type="match status" value="1"/>
</dbReference>
<dbReference type="AlphaFoldDB" id="A0A8H7RC04"/>
<dbReference type="InterPro" id="IPR011990">
    <property type="entry name" value="TPR-like_helical_dom_sf"/>
</dbReference>
<reference evidence="4" key="1">
    <citation type="submission" date="2020-12" db="EMBL/GenBank/DDBJ databases">
        <title>Metabolic potential, ecology and presence of endohyphal bacteria is reflected in genomic diversity of Mucoromycotina.</title>
        <authorList>
            <person name="Muszewska A."/>
            <person name="Okrasinska A."/>
            <person name="Steczkiewicz K."/>
            <person name="Drgas O."/>
            <person name="Orlowska M."/>
            <person name="Perlinska-Lenart U."/>
            <person name="Aleksandrzak-Piekarczyk T."/>
            <person name="Szatraj K."/>
            <person name="Zielenkiewicz U."/>
            <person name="Pilsyk S."/>
            <person name="Malc E."/>
            <person name="Mieczkowski P."/>
            <person name="Kruszewska J.S."/>
            <person name="Biernat P."/>
            <person name="Pawlowska J."/>
        </authorList>
    </citation>
    <scope>NUCLEOTIDE SEQUENCE</scope>
    <source>
        <strain evidence="4">CBS 226.32</strain>
    </source>
</reference>
<organism evidence="4 5">
    <name type="scientific">Mucor plumbeus</name>
    <dbReference type="NCBI Taxonomy" id="97098"/>
    <lineage>
        <taxon>Eukaryota</taxon>
        <taxon>Fungi</taxon>
        <taxon>Fungi incertae sedis</taxon>
        <taxon>Mucoromycota</taxon>
        <taxon>Mucoromycotina</taxon>
        <taxon>Mucoromycetes</taxon>
        <taxon>Mucorales</taxon>
        <taxon>Mucorineae</taxon>
        <taxon>Mucoraceae</taxon>
        <taxon>Mucor</taxon>
    </lineage>
</organism>
<feature type="compositionally biased region" description="Polar residues" evidence="2">
    <location>
        <begin position="10"/>
        <end position="21"/>
    </location>
</feature>
<dbReference type="EMBL" id="JAEPRC010000140">
    <property type="protein sequence ID" value="KAG2206938.1"/>
    <property type="molecule type" value="Genomic_DNA"/>
</dbReference>
<keyword evidence="1" id="KW-0802">TPR repeat</keyword>
<dbReference type="InterPro" id="IPR051966">
    <property type="entry name" value="RPAP3"/>
</dbReference>
<dbReference type="SUPFAM" id="SSF46934">
    <property type="entry name" value="UBA-like"/>
    <property type="match status" value="1"/>
</dbReference>
<evidence type="ECO:0000259" key="3">
    <source>
        <dbReference type="PROSITE" id="PS50030"/>
    </source>
</evidence>
<feature type="region of interest" description="Disordered" evidence="2">
    <location>
        <begin position="487"/>
        <end position="561"/>
    </location>
</feature>
<dbReference type="SMART" id="SM00028">
    <property type="entry name" value="TPR"/>
    <property type="match status" value="3"/>
</dbReference>
<evidence type="ECO:0000313" key="5">
    <source>
        <dbReference type="Proteomes" id="UP000650833"/>
    </source>
</evidence>
<feature type="compositionally biased region" description="Polar residues" evidence="2">
    <location>
        <begin position="184"/>
        <end position="198"/>
    </location>
</feature>
<dbReference type="InterPro" id="IPR015940">
    <property type="entry name" value="UBA"/>
</dbReference>
<feature type="compositionally biased region" description="Low complexity" evidence="2">
    <location>
        <begin position="523"/>
        <end position="542"/>
    </location>
</feature>
<feature type="region of interest" description="Disordered" evidence="2">
    <location>
        <begin position="1"/>
        <end position="94"/>
    </location>
</feature>
<dbReference type="Gene3D" id="1.10.8.10">
    <property type="entry name" value="DNA helicase RuvA subunit, C-terminal domain"/>
    <property type="match status" value="1"/>
</dbReference>
<feature type="region of interest" description="Disordered" evidence="2">
    <location>
        <begin position="301"/>
        <end position="320"/>
    </location>
</feature>
<protein>
    <recommendedName>
        <fullName evidence="3">UBA domain-containing protein</fullName>
    </recommendedName>
</protein>
<feature type="compositionally biased region" description="Polar residues" evidence="2">
    <location>
        <begin position="130"/>
        <end position="148"/>
    </location>
</feature>
<feature type="region of interest" description="Disordered" evidence="2">
    <location>
        <begin position="417"/>
        <end position="470"/>
    </location>
</feature>
<name>A0A8H7RC04_9FUNG</name>
<dbReference type="PANTHER" id="PTHR46423:SF1">
    <property type="entry name" value="RNA POLYMERASE II-ASSOCIATED PROTEIN 3"/>
    <property type="match status" value="1"/>
</dbReference>
<dbReference type="SUPFAM" id="SSF48452">
    <property type="entry name" value="TPR-like"/>
    <property type="match status" value="1"/>
</dbReference>
<dbReference type="OrthoDB" id="1717591at2759"/>
<dbReference type="InterPro" id="IPR009060">
    <property type="entry name" value="UBA-like_sf"/>
</dbReference>
<proteinExistence type="predicted"/>
<keyword evidence="5" id="KW-1185">Reference proteome</keyword>
<dbReference type="SUPFAM" id="SSF46565">
    <property type="entry name" value="Chaperone J-domain"/>
    <property type="match status" value="1"/>
</dbReference>
<feature type="region of interest" description="Disordered" evidence="2">
    <location>
        <begin position="183"/>
        <end position="251"/>
    </location>
</feature>
<feature type="domain" description="UBA" evidence="3">
    <location>
        <begin position="254"/>
        <end position="297"/>
    </location>
</feature>
<accession>A0A8H7RC04</accession>
<dbReference type="InterPro" id="IPR036869">
    <property type="entry name" value="J_dom_sf"/>
</dbReference>
<sequence length="873" mass="97173">MDDLLDLSWSAPSSTVKQTTQKPEKPKDAFADLLSTTPKPVDTSKLSLVERQRLQQQQRQPSNLSSPMLTPIRATTPASPSINTSRYTPSSTSTFEVKLAPTTNTNSSSFENLLDSFGSINKKQNEDRSTPLNQLRTQTSTPVSNGDQGQWDLDFLDAKLNANTSTNNTSTPTSVLDPFDVESLRQQTKSPHSSNSTIQEHDEDDNPLGILAGPAIKSPSPVEITESEVSRPESSLQSESRQASPASHGRIMLNEDEEDAMLAHLIEMGFSLQESKFAIEATEGQNLQAAVDLLVQNSETVQRHQPTTTAPSRSNQPLSQNERARNTLFANDDEPYASPSRRPQPQPQLQSKPKQKSQETPKDLHDDSLHETTEKIVTQAQELGGFLYKNATSYFKAGRQKVTKAVGDWQEQQRTQRLQQMQEEQNGPVRPKWMQSGDDNLDMSSKSVEKFADDDDSEDEGQDLEAERRKIQEMRKIQEVKQREQAAAAYKQRQQQKLRKDTLIDDEQETYVSPSRRRGGSGRSTPRSNASPQLQQQQQQQPSAPPTPKNTRSRPVVNASPDVMTKANEARNQGNEKFKLGQFGESEEAYTRAIGILPAEHDHQVLLYNNRAMARLKIGHYKKCIEDCDTALALAKQSGEGSSTSEGVVIQWRDQIIKSLSRKAEALENIEKFKDALTVYDELLKYDGGGNPKVNQGMSRCRQALNPKKRIPPTPKKPIAQAQEKKEDFMAMFDPNSATSAPTVSDAELSKSKAVAAMRAKAAEQEAEDAEKLEKTDDVNARLIAWKAGKEQNLRALLATLDSLLWPGAQWKGAQLSELINPKKCKITYMKAISKVHPDKLPSDVTVEQRMLASGIFASLNEAWDSFKGQNQL</sequence>
<dbReference type="PROSITE" id="PS50030">
    <property type="entry name" value="UBA"/>
    <property type="match status" value="1"/>
</dbReference>
<dbReference type="Gene3D" id="1.10.287.110">
    <property type="entry name" value="DnaJ domain"/>
    <property type="match status" value="1"/>
</dbReference>
<dbReference type="Gene3D" id="1.25.40.10">
    <property type="entry name" value="Tetratricopeptide repeat domain"/>
    <property type="match status" value="1"/>
</dbReference>
<comment type="caution">
    <text evidence="4">The sequence shown here is derived from an EMBL/GenBank/DDBJ whole genome shotgun (WGS) entry which is preliminary data.</text>
</comment>
<dbReference type="GO" id="GO:0101031">
    <property type="term" value="C:protein folding chaperone complex"/>
    <property type="evidence" value="ECO:0007669"/>
    <property type="project" value="TreeGrafter"/>
</dbReference>
<dbReference type="Proteomes" id="UP000650833">
    <property type="component" value="Unassembled WGS sequence"/>
</dbReference>
<feature type="compositionally biased region" description="Polar residues" evidence="2">
    <location>
        <begin position="76"/>
        <end position="94"/>
    </location>
</feature>
<feature type="region of interest" description="Disordered" evidence="2">
    <location>
        <begin position="121"/>
        <end position="149"/>
    </location>
</feature>
<feature type="region of interest" description="Disordered" evidence="2">
    <location>
        <begin position="330"/>
        <end position="368"/>
    </location>
</feature>